<accession>A0A5J5N2N2</accession>
<dbReference type="InterPro" id="IPR013783">
    <property type="entry name" value="Ig-like_fold"/>
</dbReference>
<keyword evidence="6" id="KW-0325">Glycoprotein</keyword>
<dbReference type="Proteomes" id="UP000326062">
    <property type="component" value="Chromosome 1"/>
</dbReference>
<dbReference type="GO" id="GO:0007166">
    <property type="term" value="P:cell surface receptor signaling pathway"/>
    <property type="evidence" value="ECO:0007669"/>
    <property type="project" value="TreeGrafter"/>
</dbReference>
<dbReference type="SMART" id="SM00409">
    <property type="entry name" value="IG"/>
    <property type="match status" value="3"/>
</dbReference>
<comment type="caution">
    <text evidence="10">The sequence shown here is derived from an EMBL/GenBank/DDBJ whole genome shotgun (WGS) entry which is preliminary data.</text>
</comment>
<feature type="domain" description="Ig-like" evidence="9">
    <location>
        <begin position="4"/>
        <end position="86"/>
    </location>
</feature>
<evidence type="ECO:0000256" key="1">
    <source>
        <dbReference type="ARBA" id="ARBA00004236"/>
    </source>
</evidence>
<evidence type="ECO:0000313" key="11">
    <source>
        <dbReference type="Proteomes" id="UP000326062"/>
    </source>
</evidence>
<proteinExistence type="predicted"/>
<dbReference type="Pfam" id="PF13895">
    <property type="entry name" value="Ig_2"/>
    <property type="match status" value="2"/>
</dbReference>
<dbReference type="CDD" id="cd00096">
    <property type="entry name" value="Ig"/>
    <property type="match status" value="1"/>
</dbReference>
<dbReference type="SMART" id="SM00408">
    <property type="entry name" value="IGc2"/>
    <property type="match status" value="3"/>
</dbReference>
<name>A0A5J5N2N2_MUNRE</name>
<sequence length="443" mass="48830">CRSTELLLIVSPSPPIEGKTMTLTCKTQPPPQKLDAKLQFRFYRDGRPLGLDWNSLPEFRIPAVRKADSGSYWCEAKITSIKLKLSRRVQIAVHRVPVGNVSLEIQPPGGHLMEGEKLVLVCLVTGGTGDIVFYWFRGARGLSLKTKTQSSLMATCEIPAVRESDSDQYYCAADNGYGPSLSELVSITVRIPVSRPVLTLRAPGAQLVVGHMVELHCEAQRGSPPILYQFYHENVTLGNSSASFGGGVSFNLSLTAEDSGNYSCEANNGQVAQRSEVVPLNIKVHMEDRNEVLTSGIIELLLGILAPTTLAILFCFWFKRKIGYKICDIYTIKDEYIPLATLPTDLLPGPPLTFPAHRSIPDPVPQESNYFNSQAPEQLHPDYENVNIVSGDEVYSLVYCVQQEQPSAAESPLGIHPGDKDPSAIYSRLKKADLTDMDYDDVM</sequence>
<organism evidence="10 11">
    <name type="scientific">Muntiacus reevesi</name>
    <name type="common">Reeves' muntjac</name>
    <name type="synonym">Cervus reevesi</name>
    <dbReference type="NCBI Taxonomy" id="9886"/>
    <lineage>
        <taxon>Eukaryota</taxon>
        <taxon>Metazoa</taxon>
        <taxon>Chordata</taxon>
        <taxon>Craniata</taxon>
        <taxon>Vertebrata</taxon>
        <taxon>Euteleostomi</taxon>
        <taxon>Mammalia</taxon>
        <taxon>Eutheria</taxon>
        <taxon>Laurasiatheria</taxon>
        <taxon>Artiodactyla</taxon>
        <taxon>Ruminantia</taxon>
        <taxon>Pecora</taxon>
        <taxon>Cervidae</taxon>
        <taxon>Muntiacinae</taxon>
        <taxon>Muntiacus</taxon>
    </lineage>
</organism>
<dbReference type="PROSITE" id="PS50835">
    <property type="entry name" value="IG_LIKE"/>
    <property type="match status" value="3"/>
</dbReference>
<evidence type="ECO:0000256" key="2">
    <source>
        <dbReference type="ARBA" id="ARBA00022475"/>
    </source>
</evidence>
<dbReference type="InterPro" id="IPR050488">
    <property type="entry name" value="Ig_Fc_receptor"/>
</dbReference>
<evidence type="ECO:0000256" key="8">
    <source>
        <dbReference type="SAM" id="Phobius"/>
    </source>
</evidence>
<evidence type="ECO:0000256" key="4">
    <source>
        <dbReference type="ARBA" id="ARBA00023136"/>
    </source>
</evidence>
<feature type="transmembrane region" description="Helical" evidence="8">
    <location>
        <begin position="296"/>
        <end position="318"/>
    </location>
</feature>
<keyword evidence="5" id="KW-1015">Disulfide bond</keyword>
<keyword evidence="4 8" id="KW-0472">Membrane</keyword>
<gene>
    <name evidence="10" type="ORF">FD755_001854</name>
</gene>
<dbReference type="Gene3D" id="2.60.40.10">
    <property type="entry name" value="Immunoglobulins"/>
    <property type="match status" value="3"/>
</dbReference>
<dbReference type="SUPFAM" id="SSF48726">
    <property type="entry name" value="Immunoglobulin"/>
    <property type="match status" value="3"/>
</dbReference>
<keyword evidence="8" id="KW-1133">Transmembrane helix</keyword>
<protein>
    <recommendedName>
        <fullName evidence="9">Ig-like domain-containing protein</fullName>
    </recommendedName>
</protein>
<dbReference type="InterPro" id="IPR036179">
    <property type="entry name" value="Ig-like_dom_sf"/>
</dbReference>
<evidence type="ECO:0000256" key="3">
    <source>
        <dbReference type="ARBA" id="ARBA00022729"/>
    </source>
</evidence>
<feature type="domain" description="Ig-like" evidence="9">
    <location>
        <begin position="97"/>
        <end position="188"/>
    </location>
</feature>
<dbReference type="AlphaFoldDB" id="A0A5J5N2N2"/>
<evidence type="ECO:0000256" key="6">
    <source>
        <dbReference type="ARBA" id="ARBA00023180"/>
    </source>
</evidence>
<dbReference type="Pfam" id="PF13927">
    <property type="entry name" value="Ig_3"/>
    <property type="match status" value="1"/>
</dbReference>
<keyword evidence="7" id="KW-0393">Immunoglobulin domain</keyword>
<dbReference type="FunFam" id="2.60.40.10:FF:000357">
    <property type="entry name" value="Fc receptor like 1"/>
    <property type="match status" value="1"/>
</dbReference>
<dbReference type="InterPro" id="IPR003598">
    <property type="entry name" value="Ig_sub2"/>
</dbReference>
<evidence type="ECO:0000259" key="9">
    <source>
        <dbReference type="PROSITE" id="PS50835"/>
    </source>
</evidence>
<evidence type="ECO:0000313" key="10">
    <source>
        <dbReference type="EMBL" id="KAB0386898.1"/>
    </source>
</evidence>
<evidence type="ECO:0000256" key="7">
    <source>
        <dbReference type="ARBA" id="ARBA00023319"/>
    </source>
</evidence>
<dbReference type="EMBL" id="VCEB01000001">
    <property type="protein sequence ID" value="KAB0386898.1"/>
    <property type="molecule type" value="Genomic_DNA"/>
</dbReference>
<dbReference type="InterPro" id="IPR003599">
    <property type="entry name" value="Ig_sub"/>
</dbReference>
<keyword evidence="8" id="KW-0812">Transmembrane</keyword>
<keyword evidence="2" id="KW-1003">Cell membrane</keyword>
<keyword evidence="11" id="KW-1185">Reference proteome</keyword>
<dbReference type="PANTHER" id="PTHR11481:SF117">
    <property type="entry name" value="FC RECEPTOR-LIKE PROTEIN 1"/>
    <property type="match status" value="1"/>
</dbReference>
<feature type="non-terminal residue" evidence="10">
    <location>
        <position position="1"/>
    </location>
</feature>
<dbReference type="GO" id="GO:0006955">
    <property type="term" value="P:immune response"/>
    <property type="evidence" value="ECO:0007669"/>
    <property type="project" value="TreeGrafter"/>
</dbReference>
<reference evidence="10 11" key="1">
    <citation type="submission" date="2019-06" db="EMBL/GenBank/DDBJ databases">
        <title>Discovery of a novel chromosome fission-fusion reversal in muntjac.</title>
        <authorList>
            <person name="Mudd A.B."/>
            <person name="Bredeson J.V."/>
            <person name="Baum R."/>
            <person name="Hockemeyer D."/>
            <person name="Rokhsar D.S."/>
        </authorList>
    </citation>
    <scope>NUCLEOTIDE SEQUENCE [LARGE SCALE GENOMIC DNA]</scope>
    <source>
        <strain evidence="10">UCam_UCB_Mr</strain>
        <tissue evidence="10">Fibroblast cell line</tissue>
    </source>
</reference>
<dbReference type="GO" id="GO:0009897">
    <property type="term" value="C:external side of plasma membrane"/>
    <property type="evidence" value="ECO:0007669"/>
    <property type="project" value="TreeGrafter"/>
</dbReference>
<evidence type="ECO:0000256" key="5">
    <source>
        <dbReference type="ARBA" id="ARBA00023157"/>
    </source>
</evidence>
<keyword evidence="3" id="KW-0732">Signal</keyword>
<feature type="domain" description="Ig-like" evidence="9">
    <location>
        <begin position="196"/>
        <end position="281"/>
    </location>
</feature>
<comment type="subcellular location">
    <subcellularLocation>
        <location evidence="1">Cell membrane</location>
    </subcellularLocation>
</comment>
<dbReference type="GO" id="GO:0004888">
    <property type="term" value="F:transmembrane signaling receptor activity"/>
    <property type="evidence" value="ECO:0007669"/>
    <property type="project" value="TreeGrafter"/>
</dbReference>
<dbReference type="InterPro" id="IPR007110">
    <property type="entry name" value="Ig-like_dom"/>
</dbReference>
<dbReference type="PANTHER" id="PTHR11481">
    <property type="entry name" value="IMMUNOGLOBULIN FC RECEPTOR"/>
    <property type="match status" value="1"/>
</dbReference>